<dbReference type="Proteomes" id="UP000000909">
    <property type="component" value="Segment"/>
</dbReference>
<proteinExistence type="predicted"/>
<organismHost>
    <name type="scientific">Synechococcus</name>
    <dbReference type="NCBI Taxonomy" id="1129"/>
</organismHost>
<feature type="compositionally biased region" description="Basic and acidic residues" evidence="1">
    <location>
        <begin position="51"/>
        <end position="60"/>
    </location>
</feature>
<feature type="region of interest" description="Disordered" evidence="1">
    <location>
        <begin position="30"/>
        <end position="76"/>
    </location>
</feature>
<reference evidence="2 3" key="1">
    <citation type="journal article" date="2007" name="Environ. Microbiol.">
        <title>Genomic and structural analysis of Syn9, a cyanophage infecting marine Prochlorococcus and Synechococcus.</title>
        <authorList>
            <person name="Weigele P.R."/>
            <person name="Pope W.H."/>
            <person name="Pedulla M.L."/>
            <person name="Houtz J.M."/>
            <person name="Smith A.L."/>
            <person name="Conway J.F."/>
            <person name="King J."/>
            <person name="Hatfull G.F."/>
            <person name="Lawrence J.G."/>
            <person name="Hendrix R.W."/>
        </authorList>
    </citation>
    <scope>NUCLEOTIDE SEQUENCE</scope>
</reference>
<sequence length="76" mass="8737">MPTYPVINKNTGETQELRMSVAEYEQWKTDNPDWDKDWSKGVAGTTYGKPKQSDGFKEVMSKVQKAHPRANLSRFT</sequence>
<evidence type="ECO:0000256" key="1">
    <source>
        <dbReference type="SAM" id="MobiDB-lite"/>
    </source>
</evidence>
<organism evidence="2 3">
    <name type="scientific">Synechococcus phage syn9</name>
    <dbReference type="NCBI Taxonomy" id="382359"/>
    <lineage>
        <taxon>Viruses</taxon>
        <taxon>Duplodnaviria</taxon>
        <taxon>Heunggongvirae</taxon>
        <taxon>Uroviricota</taxon>
        <taxon>Caudoviricetes</taxon>
        <taxon>Pantevenvirales</taxon>
        <taxon>Kyanoviridae</taxon>
        <taxon>Ormenosvirus</taxon>
        <taxon>Ormenosvirus syn9</taxon>
    </lineage>
</organism>
<evidence type="ECO:0000313" key="3">
    <source>
        <dbReference type="Proteomes" id="UP000000909"/>
    </source>
</evidence>
<dbReference type="GeneID" id="4238997"/>
<accession>Q0QYZ6</accession>
<feature type="compositionally biased region" description="Basic and acidic residues" evidence="1">
    <location>
        <begin position="30"/>
        <end position="39"/>
    </location>
</feature>
<keyword evidence="3" id="KW-1185">Reference proteome</keyword>
<name>Q0QYZ6_BPSYS</name>
<dbReference type="KEGG" id="vg:4238997"/>
<dbReference type="RefSeq" id="YP_717899.1">
    <property type="nucleotide sequence ID" value="NC_008296.2"/>
</dbReference>
<dbReference type="EMBL" id="DQ149023">
    <property type="protein sequence ID" value="ABA47199.1"/>
    <property type="molecule type" value="Genomic_DNA"/>
</dbReference>
<dbReference type="OrthoDB" id="24270at10239"/>
<evidence type="ECO:0000313" key="2">
    <source>
        <dbReference type="EMBL" id="ABA47199.1"/>
    </source>
</evidence>
<protein>
    <submittedName>
        <fullName evidence="2">Gp230</fullName>
    </submittedName>
</protein>